<accession>A0A098VVP4</accession>
<keyword evidence="13" id="KW-1185">Reference proteome</keyword>
<evidence type="ECO:0000313" key="13">
    <source>
        <dbReference type="Proteomes" id="UP000029725"/>
    </source>
</evidence>
<feature type="domain" description="Manganese/iron superoxide dismutase N-terminal" evidence="9">
    <location>
        <begin position="133"/>
        <end position="210"/>
    </location>
</feature>
<evidence type="ECO:0000313" key="12">
    <source>
        <dbReference type="EMBL" id="KGG52990.1"/>
    </source>
</evidence>
<dbReference type="Pfam" id="PF02777">
    <property type="entry name" value="Sod_Fe_C"/>
    <property type="match status" value="1"/>
</dbReference>
<feature type="domain" description="Complex 1 LYR protein" evidence="11">
    <location>
        <begin position="13"/>
        <end position="66"/>
    </location>
</feature>
<evidence type="ECO:0000256" key="5">
    <source>
        <dbReference type="ARBA" id="ARBA00022862"/>
    </source>
</evidence>
<dbReference type="Pfam" id="PF05347">
    <property type="entry name" value="Complex1_LYR"/>
    <property type="match status" value="1"/>
</dbReference>
<dbReference type="Pfam" id="PF00081">
    <property type="entry name" value="Sod_Fe_N"/>
    <property type="match status" value="1"/>
</dbReference>
<dbReference type="Gene3D" id="1.10.287.990">
    <property type="entry name" value="Fe,Mn superoxide dismutase (SOD) domain"/>
    <property type="match status" value="1"/>
</dbReference>
<evidence type="ECO:0000256" key="8">
    <source>
        <dbReference type="ARBA" id="ARBA00049204"/>
    </source>
</evidence>
<evidence type="ECO:0000256" key="4">
    <source>
        <dbReference type="ARBA" id="ARBA00022723"/>
    </source>
</evidence>
<dbReference type="SUPFAM" id="SSF46609">
    <property type="entry name" value="Fe,Mn superoxide dismutase (SOD), N-terminal domain"/>
    <property type="match status" value="1"/>
</dbReference>
<dbReference type="InterPro" id="IPR019832">
    <property type="entry name" value="Mn/Fe_SOD_C"/>
</dbReference>
<dbReference type="Gene3D" id="3.55.40.20">
    <property type="entry name" value="Iron/manganese superoxide dismutase, C-terminal domain"/>
    <property type="match status" value="1"/>
</dbReference>
<dbReference type="RefSeq" id="XP_013239417.1">
    <property type="nucleotide sequence ID" value="XM_013383963.1"/>
</dbReference>
<dbReference type="GO" id="GO:0004784">
    <property type="term" value="F:superoxide dismutase activity"/>
    <property type="evidence" value="ECO:0007669"/>
    <property type="project" value="UniProtKB-EC"/>
</dbReference>
<keyword evidence="7" id="KW-0464">Manganese</keyword>
<evidence type="ECO:0000256" key="2">
    <source>
        <dbReference type="ARBA" id="ARBA00008714"/>
    </source>
</evidence>
<dbReference type="Proteomes" id="UP000029725">
    <property type="component" value="Unassembled WGS sequence"/>
</dbReference>
<dbReference type="CDD" id="cd20264">
    <property type="entry name" value="Complex1_LYR_LYRM4"/>
    <property type="match status" value="1"/>
</dbReference>
<dbReference type="EMBL" id="JMKJ01000022">
    <property type="protein sequence ID" value="KGG52990.1"/>
    <property type="molecule type" value="Genomic_DNA"/>
</dbReference>
<evidence type="ECO:0000256" key="6">
    <source>
        <dbReference type="ARBA" id="ARBA00023002"/>
    </source>
</evidence>
<comment type="similarity">
    <text evidence="2">Belongs to the iron/manganese superoxide dismutase family.</text>
</comment>
<protein>
    <recommendedName>
        <fullName evidence="3">superoxide dismutase</fullName>
        <ecNumber evidence="3">1.15.1.1</ecNumber>
    </recommendedName>
</protein>
<dbReference type="FunFam" id="1.10.287.990:FF:000001">
    <property type="entry name" value="Superoxide dismutase"/>
    <property type="match status" value="1"/>
</dbReference>
<dbReference type="InterPro" id="IPR036324">
    <property type="entry name" value="Mn/Fe_SOD_N_sf"/>
</dbReference>
<comment type="cofactor">
    <cofactor evidence="1">
        <name>Mn(2+)</name>
        <dbReference type="ChEBI" id="CHEBI:29035"/>
    </cofactor>
</comment>
<dbReference type="PANTHER" id="PTHR11404:SF6">
    <property type="entry name" value="SUPEROXIDE DISMUTASE [MN], MITOCHONDRIAL"/>
    <property type="match status" value="1"/>
</dbReference>
<sequence length="329" mass="37799">MHFSTHPQAINAVKLYKMLLKEARNFPQYNIREYAIRKIKRSFSEGRNCSPEDAQRLFREGTNSLELLKRQSIRPVDKVLPIDFKFINHHFNFKVLPVHTRLLITLTSMKASMILRSHKRLFSLMSSKNQAILPDLDYDYNALEPYIFADIMRLHHTKHHQAYVNGFNTAMEQQLKAESTNDIGALIGLQSMIKFNGGGHINHSIFWKNLCPTKDFAELDPGSALYQAIGLQFGSLENMQKTLSAKAAAVQGSGWAWLGFCKDRKQLVMTTTPNQDPLATVGLVPLLGIDVWEHAYYLQYKNVRPDYLKAIWNIINWKDIASRYQLASK</sequence>
<evidence type="ECO:0000256" key="3">
    <source>
        <dbReference type="ARBA" id="ARBA00012682"/>
    </source>
</evidence>
<dbReference type="GO" id="GO:0030145">
    <property type="term" value="F:manganese ion binding"/>
    <property type="evidence" value="ECO:0007669"/>
    <property type="project" value="TreeGrafter"/>
</dbReference>
<dbReference type="InterPro" id="IPR008011">
    <property type="entry name" value="Complex1_LYR_dom"/>
</dbReference>
<evidence type="ECO:0000256" key="7">
    <source>
        <dbReference type="ARBA" id="ARBA00023211"/>
    </source>
</evidence>
<evidence type="ECO:0000256" key="1">
    <source>
        <dbReference type="ARBA" id="ARBA00001936"/>
    </source>
</evidence>
<keyword evidence="4" id="KW-0479">Metal-binding</keyword>
<dbReference type="InterPro" id="IPR001189">
    <property type="entry name" value="Mn/Fe_SOD"/>
</dbReference>
<dbReference type="InterPro" id="IPR050265">
    <property type="entry name" value="Fe/Mn_Superoxide_Dismutase"/>
</dbReference>
<dbReference type="VEuPathDB" id="MicrosporidiaDB:DI09_11p350"/>
<reference evidence="12 13" key="1">
    <citation type="submission" date="2014-04" db="EMBL/GenBank/DDBJ databases">
        <title>A new species of microsporidia sheds light on the evolution of extreme parasitism.</title>
        <authorList>
            <person name="Haag K.L."/>
            <person name="James T.Y."/>
            <person name="Larsson R."/>
            <person name="Schaer T.M."/>
            <person name="Refardt D."/>
            <person name="Pombert J.-F."/>
            <person name="Ebert D."/>
        </authorList>
    </citation>
    <scope>NUCLEOTIDE SEQUENCE [LARGE SCALE GENOMIC DNA]</scope>
    <source>
        <strain evidence="12 13">UGP3</strain>
        <tissue evidence="12">Spores</tissue>
    </source>
</reference>
<dbReference type="PANTHER" id="PTHR11404">
    <property type="entry name" value="SUPEROXIDE DISMUTASE 2"/>
    <property type="match status" value="1"/>
</dbReference>
<dbReference type="PROSITE" id="PS00088">
    <property type="entry name" value="SOD_MN"/>
    <property type="match status" value="1"/>
</dbReference>
<dbReference type="OrthoDB" id="239262at2759"/>
<keyword evidence="6" id="KW-0560">Oxidoreductase</keyword>
<gene>
    <name evidence="12" type="ORF">DI09_11p350</name>
</gene>
<dbReference type="SUPFAM" id="SSF54719">
    <property type="entry name" value="Fe,Mn superoxide dismutase (SOD), C-terminal domain"/>
    <property type="match status" value="1"/>
</dbReference>
<feature type="domain" description="Manganese/iron superoxide dismutase C-terminal" evidence="10">
    <location>
        <begin position="223"/>
        <end position="323"/>
    </location>
</feature>
<dbReference type="InterPro" id="IPR019833">
    <property type="entry name" value="Mn/Fe_SOD_BS"/>
</dbReference>
<dbReference type="HOGENOM" id="CLU_844901_0_0_1"/>
<comment type="catalytic activity">
    <reaction evidence="8">
        <text>2 superoxide + 2 H(+) = H2O2 + O2</text>
        <dbReference type="Rhea" id="RHEA:20696"/>
        <dbReference type="ChEBI" id="CHEBI:15378"/>
        <dbReference type="ChEBI" id="CHEBI:15379"/>
        <dbReference type="ChEBI" id="CHEBI:16240"/>
        <dbReference type="ChEBI" id="CHEBI:18421"/>
        <dbReference type="EC" id="1.15.1.1"/>
    </reaction>
</comment>
<keyword evidence="5" id="KW-0049">Antioxidant</keyword>
<organism evidence="12 13">
    <name type="scientific">Mitosporidium daphniae</name>
    <dbReference type="NCBI Taxonomy" id="1485682"/>
    <lineage>
        <taxon>Eukaryota</taxon>
        <taxon>Fungi</taxon>
        <taxon>Fungi incertae sedis</taxon>
        <taxon>Microsporidia</taxon>
        <taxon>Mitosporidium</taxon>
    </lineage>
</organism>
<dbReference type="AlphaFoldDB" id="A0A098VVP4"/>
<evidence type="ECO:0000259" key="10">
    <source>
        <dbReference type="Pfam" id="PF02777"/>
    </source>
</evidence>
<evidence type="ECO:0000259" key="9">
    <source>
        <dbReference type="Pfam" id="PF00081"/>
    </source>
</evidence>
<dbReference type="GO" id="GO:0016226">
    <property type="term" value="P:iron-sulfur cluster assembly"/>
    <property type="evidence" value="ECO:0007669"/>
    <property type="project" value="InterPro"/>
</dbReference>
<evidence type="ECO:0000259" key="11">
    <source>
        <dbReference type="Pfam" id="PF05347"/>
    </source>
</evidence>
<dbReference type="EC" id="1.15.1.1" evidence="3"/>
<dbReference type="InterPro" id="IPR045297">
    <property type="entry name" value="Complex1_LYR_LYRM4"/>
</dbReference>
<dbReference type="FunFam" id="3.55.40.20:FF:000002">
    <property type="entry name" value="Superoxide dismutase"/>
    <property type="match status" value="1"/>
</dbReference>
<comment type="caution">
    <text evidence="12">The sequence shown here is derived from an EMBL/GenBank/DDBJ whole genome shotgun (WGS) entry which is preliminary data.</text>
</comment>
<dbReference type="PRINTS" id="PR01703">
    <property type="entry name" value="MNSODISMTASE"/>
</dbReference>
<dbReference type="InterPro" id="IPR036314">
    <property type="entry name" value="SOD_C_sf"/>
</dbReference>
<dbReference type="InterPro" id="IPR019831">
    <property type="entry name" value="Mn/Fe_SOD_N"/>
</dbReference>
<dbReference type="GO" id="GO:0005739">
    <property type="term" value="C:mitochondrion"/>
    <property type="evidence" value="ECO:0007669"/>
    <property type="project" value="TreeGrafter"/>
</dbReference>
<dbReference type="GeneID" id="25258145"/>
<proteinExistence type="inferred from homology"/>
<name>A0A098VVP4_9MICR</name>